<reference evidence="8 9" key="1">
    <citation type="submission" date="2019-02" db="EMBL/GenBank/DDBJ databases">
        <title>The draft genome of Kosakonia quasisacchari strain WCHKQ120001.</title>
        <authorList>
            <person name="Wang C."/>
            <person name="Feng Y."/>
            <person name="Zong Z."/>
        </authorList>
    </citation>
    <scope>NUCLEOTIDE SEQUENCE [LARGE SCALE GENOMIC DNA]</scope>
    <source>
        <strain evidence="8 9">WCHKQ120001</strain>
    </source>
</reference>
<dbReference type="PANTHER" id="PTHR30086:SF20">
    <property type="entry name" value="ARGININE EXPORTER PROTEIN ARGO-RELATED"/>
    <property type="match status" value="1"/>
</dbReference>
<feature type="transmembrane region" description="Helical" evidence="7">
    <location>
        <begin position="115"/>
        <end position="136"/>
    </location>
</feature>
<keyword evidence="9" id="KW-1185">Reference proteome</keyword>
<feature type="transmembrane region" description="Helical" evidence="7">
    <location>
        <begin position="148"/>
        <end position="172"/>
    </location>
</feature>
<evidence type="ECO:0000256" key="3">
    <source>
        <dbReference type="ARBA" id="ARBA00022692"/>
    </source>
</evidence>
<evidence type="ECO:0000256" key="1">
    <source>
        <dbReference type="ARBA" id="ARBA00004651"/>
    </source>
</evidence>
<name>A0A4R0H2W1_9ENTR</name>
<dbReference type="GO" id="GO:0015171">
    <property type="term" value="F:amino acid transmembrane transporter activity"/>
    <property type="evidence" value="ECO:0007669"/>
    <property type="project" value="TreeGrafter"/>
</dbReference>
<keyword evidence="6 7" id="KW-0472">Membrane</keyword>
<accession>A0A4R0H2W1</accession>
<dbReference type="EMBL" id="SJOP01000014">
    <property type="protein sequence ID" value="TCC03534.1"/>
    <property type="molecule type" value="Genomic_DNA"/>
</dbReference>
<dbReference type="OrthoDB" id="9784202at2"/>
<dbReference type="PANTHER" id="PTHR30086">
    <property type="entry name" value="ARGININE EXPORTER PROTEIN ARGO"/>
    <property type="match status" value="1"/>
</dbReference>
<keyword evidence="4" id="KW-0029">Amino-acid transport</keyword>
<dbReference type="GO" id="GO:0005886">
    <property type="term" value="C:plasma membrane"/>
    <property type="evidence" value="ECO:0007669"/>
    <property type="project" value="UniProtKB-SubCell"/>
</dbReference>
<protein>
    <submittedName>
        <fullName evidence="8">LysE family translocator</fullName>
    </submittedName>
</protein>
<comment type="subcellular location">
    <subcellularLocation>
        <location evidence="1">Cell membrane</location>
        <topology evidence="1">Multi-pass membrane protein</topology>
    </subcellularLocation>
</comment>
<dbReference type="AlphaFoldDB" id="A0A4R0H2W1"/>
<evidence type="ECO:0000256" key="7">
    <source>
        <dbReference type="SAM" id="Phobius"/>
    </source>
</evidence>
<dbReference type="RefSeq" id="WP_131411252.1">
    <property type="nucleotide sequence ID" value="NZ_SJOP01000014.1"/>
</dbReference>
<dbReference type="Pfam" id="PF01810">
    <property type="entry name" value="LysE"/>
    <property type="match status" value="1"/>
</dbReference>
<keyword evidence="2" id="KW-1003">Cell membrane</keyword>
<evidence type="ECO:0000313" key="8">
    <source>
        <dbReference type="EMBL" id="TCC03534.1"/>
    </source>
</evidence>
<evidence type="ECO:0000256" key="2">
    <source>
        <dbReference type="ARBA" id="ARBA00022475"/>
    </source>
</evidence>
<feature type="transmembrane region" description="Helical" evidence="7">
    <location>
        <begin position="184"/>
        <end position="208"/>
    </location>
</feature>
<dbReference type="InterPro" id="IPR001123">
    <property type="entry name" value="LeuE-type"/>
</dbReference>
<feature type="transmembrane region" description="Helical" evidence="7">
    <location>
        <begin position="12"/>
        <end position="36"/>
    </location>
</feature>
<proteinExistence type="predicted"/>
<keyword evidence="3 7" id="KW-0812">Transmembrane</keyword>
<gene>
    <name evidence="8" type="ORF">E0L21_16200</name>
</gene>
<keyword evidence="4" id="KW-0813">Transport</keyword>
<feature type="transmembrane region" description="Helical" evidence="7">
    <location>
        <begin position="75"/>
        <end position="95"/>
    </location>
</feature>
<dbReference type="Proteomes" id="UP000291793">
    <property type="component" value="Unassembled WGS sequence"/>
</dbReference>
<comment type="caution">
    <text evidence="8">The sequence shown here is derived from an EMBL/GenBank/DDBJ whole genome shotgun (WGS) entry which is preliminary data.</text>
</comment>
<feature type="transmembrane region" description="Helical" evidence="7">
    <location>
        <begin position="43"/>
        <end position="69"/>
    </location>
</feature>
<sequence>MMGSINVVLLGTYIGVVLTLLVTPGPVVALVCAAAARGNHARAFLTLAGTNLASLALIALAGLTLAGVVTLSSRLLNLVGLAGSLFIAITAVQALHALRREKGKKISQNGGQGGFVVGFMTAIANPKDILFFIAFFPQFTGITGEFSASITLLTAIWVVLDFSVLTLYILAVKRWLPTKQSGRFATFSSLILLLIGVSGAGYSLLLIVNSQA</sequence>
<evidence type="ECO:0000256" key="6">
    <source>
        <dbReference type="ARBA" id="ARBA00023136"/>
    </source>
</evidence>
<organism evidence="8 9">
    <name type="scientific">Kosakonia quasisacchari</name>
    <dbReference type="NCBI Taxonomy" id="2529380"/>
    <lineage>
        <taxon>Bacteria</taxon>
        <taxon>Pseudomonadati</taxon>
        <taxon>Pseudomonadota</taxon>
        <taxon>Gammaproteobacteria</taxon>
        <taxon>Enterobacterales</taxon>
        <taxon>Enterobacteriaceae</taxon>
        <taxon>Kosakonia</taxon>
    </lineage>
</organism>
<evidence type="ECO:0000256" key="4">
    <source>
        <dbReference type="ARBA" id="ARBA00022970"/>
    </source>
</evidence>
<keyword evidence="5 7" id="KW-1133">Transmembrane helix</keyword>
<evidence type="ECO:0000256" key="5">
    <source>
        <dbReference type="ARBA" id="ARBA00022989"/>
    </source>
</evidence>
<evidence type="ECO:0000313" key="9">
    <source>
        <dbReference type="Proteomes" id="UP000291793"/>
    </source>
</evidence>